<evidence type="ECO:0000256" key="1">
    <source>
        <dbReference type="ARBA" id="ARBA00009437"/>
    </source>
</evidence>
<dbReference type="Gene3D" id="3.40.190.10">
    <property type="entry name" value="Periplasmic binding protein-like II"/>
    <property type="match status" value="2"/>
</dbReference>
<dbReference type="PRINTS" id="PR00039">
    <property type="entry name" value="HTHLYSR"/>
</dbReference>
<proteinExistence type="inferred from homology"/>
<dbReference type="PANTHER" id="PTHR30118">
    <property type="entry name" value="HTH-TYPE TRANSCRIPTIONAL REGULATOR LEUO-RELATED"/>
    <property type="match status" value="1"/>
</dbReference>
<dbReference type="InterPro" id="IPR036388">
    <property type="entry name" value="WH-like_DNA-bd_sf"/>
</dbReference>
<keyword evidence="4" id="KW-0804">Transcription</keyword>
<evidence type="ECO:0000313" key="7">
    <source>
        <dbReference type="Proteomes" id="UP001139353"/>
    </source>
</evidence>
<dbReference type="RefSeq" id="WP_275681377.1">
    <property type="nucleotide sequence ID" value="NZ_JAJLJH010000001.1"/>
</dbReference>
<dbReference type="Pfam" id="PF00126">
    <property type="entry name" value="HTH_1"/>
    <property type="match status" value="1"/>
</dbReference>
<dbReference type="InterPro" id="IPR036390">
    <property type="entry name" value="WH_DNA-bd_sf"/>
</dbReference>
<organism evidence="6 7">
    <name type="scientific">Scleromatobacter humisilvae</name>
    <dbReference type="NCBI Taxonomy" id="2897159"/>
    <lineage>
        <taxon>Bacteria</taxon>
        <taxon>Pseudomonadati</taxon>
        <taxon>Pseudomonadota</taxon>
        <taxon>Betaproteobacteria</taxon>
        <taxon>Burkholderiales</taxon>
        <taxon>Sphaerotilaceae</taxon>
        <taxon>Scleromatobacter</taxon>
    </lineage>
</organism>
<reference evidence="6" key="1">
    <citation type="submission" date="2021-11" db="EMBL/GenBank/DDBJ databases">
        <title>BS-T2-15 a new species belonging to the Comamonadaceae family isolated from the soil of a French oak forest.</title>
        <authorList>
            <person name="Mieszkin S."/>
            <person name="Alain K."/>
        </authorList>
    </citation>
    <scope>NUCLEOTIDE SEQUENCE</scope>
    <source>
        <strain evidence="6">BS-T2-15</strain>
    </source>
</reference>
<keyword evidence="7" id="KW-1185">Reference proteome</keyword>
<dbReference type="Proteomes" id="UP001139353">
    <property type="component" value="Unassembled WGS sequence"/>
</dbReference>
<evidence type="ECO:0000259" key="5">
    <source>
        <dbReference type="PROSITE" id="PS50931"/>
    </source>
</evidence>
<evidence type="ECO:0000256" key="4">
    <source>
        <dbReference type="ARBA" id="ARBA00023163"/>
    </source>
</evidence>
<evidence type="ECO:0000256" key="3">
    <source>
        <dbReference type="ARBA" id="ARBA00023125"/>
    </source>
</evidence>
<sequence>MTNLLPRMDLNLLVSLDVLLAECHVTRAASRLGLSQPALSAQLRQLRDAFGDPLLVPGPRGMTPTSRALALKAPLRELLAGFHGLISAGLAFDPLTAQQVFRIAATDSIHSSVTTPLAARLAMLAPQCQLAMQRVDLQTLPEQMASGEIDLALLTAQPMPAALHARKLYDEGFLCVMRLGHPAAAKSMDLDTFCSLAHMLVSTSGGGFVGAVDGALQALNRSRRVQISVNSFLLVPRLIEGTDLIATVPARLARHWAGQLAVVSVPLEVPGFSVSMAWHARAHADPAQVWLRDTMRKAVCP</sequence>
<gene>
    <name evidence="6" type="ORF">LPC04_06550</name>
</gene>
<protein>
    <submittedName>
        <fullName evidence="6">LysR family transcriptional regulator</fullName>
    </submittedName>
</protein>
<dbReference type="EMBL" id="JAJLJH010000001">
    <property type="protein sequence ID" value="MCK9685373.1"/>
    <property type="molecule type" value="Genomic_DNA"/>
</dbReference>
<dbReference type="PROSITE" id="PS50931">
    <property type="entry name" value="HTH_LYSR"/>
    <property type="match status" value="1"/>
</dbReference>
<dbReference type="SUPFAM" id="SSF46785">
    <property type="entry name" value="Winged helix' DNA-binding domain"/>
    <property type="match status" value="1"/>
</dbReference>
<dbReference type="InterPro" id="IPR050389">
    <property type="entry name" value="LysR-type_TF"/>
</dbReference>
<keyword evidence="3" id="KW-0238">DNA-binding</keyword>
<feature type="domain" description="HTH lysR-type" evidence="5">
    <location>
        <begin position="8"/>
        <end position="65"/>
    </location>
</feature>
<evidence type="ECO:0000313" key="6">
    <source>
        <dbReference type="EMBL" id="MCK9685373.1"/>
    </source>
</evidence>
<dbReference type="Gene3D" id="1.10.10.10">
    <property type="entry name" value="Winged helix-like DNA-binding domain superfamily/Winged helix DNA-binding domain"/>
    <property type="match status" value="1"/>
</dbReference>
<dbReference type="SUPFAM" id="SSF53850">
    <property type="entry name" value="Periplasmic binding protein-like II"/>
    <property type="match status" value="1"/>
</dbReference>
<dbReference type="InterPro" id="IPR005119">
    <property type="entry name" value="LysR_subst-bd"/>
</dbReference>
<dbReference type="GO" id="GO:0003677">
    <property type="term" value="F:DNA binding"/>
    <property type="evidence" value="ECO:0007669"/>
    <property type="project" value="UniProtKB-KW"/>
</dbReference>
<comment type="caution">
    <text evidence="6">The sequence shown here is derived from an EMBL/GenBank/DDBJ whole genome shotgun (WGS) entry which is preliminary data.</text>
</comment>
<comment type="similarity">
    <text evidence="1">Belongs to the LysR transcriptional regulatory family.</text>
</comment>
<dbReference type="Pfam" id="PF03466">
    <property type="entry name" value="LysR_substrate"/>
    <property type="match status" value="1"/>
</dbReference>
<accession>A0A9X1YG02</accession>
<dbReference type="PANTHER" id="PTHR30118:SF15">
    <property type="entry name" value="TRANSCRIPTIONAL REGULATORY PROTEIN"/>
    <property type="match status" value="1"/>
</dbReference>
<dbReference type="InterPro" id="IPR000847">
    <property type="entry name" value="LysR_HTH_N"/>
</dbReference>
<name>A0A9X1YG02_9BURK</name>
<dbReference type="GO" id="GO:0003700">
    <property type="term" value="F:DNA-binding transcription factor activity"/>
    <property type="evidence" value="ECO:0007669"/>
    <property type="project" value="InterPro"/>
</dbReference>
<dbReference type="AlphaFoldDB" id="A0A9X1YG02"/>
<keyword evidence="2" id="KW-0805">Transcription regulation</keyword>
<evidence type="ECO:0000256" key="2">
    <source>
        <dbReference type="ARBA" id="ARBA00023015"/>
    </source>
</evidence>